<dbReference type="SUPFAM" id="SSF140860">
    <property type="entry name" value="Pseudo ankyrin repeat-like"/>
    <property type="match status" value="1"/>
</dbReference>
<dbReference type="PANTHER" id="PTHR46586:SF3">
    <property type="entry name" value="ANKYRIN REPEAT-CONTAINING PROTEIN"/>
    <property type="match status" value="1"/>
</dbReference>
<evidence type="ECO:0008006" key="3">
    <source>
        <dbReference type="Google" id="ProtNLM"/>
    </source>
</evidence>
<dbReference type="GeneID" id="36844340"/>
<protein>
    <recommendedName>
        <fullName evidence="3">Ankyrin repeat domain containing protein</fullName>
    </recommendedName>
</protein>
<dbReference type="Proteomes" id="UP000248852">
    <property type="component" value="Segment"/>
</dbReference>
<dbReference type="InterPro" id="IPR052050">
    <property type="entry name" value="SecEffector_AnkRepeat"/>
</dbReference>
<gene>
    <name evidence="2" type="ORF">pqer_cds_777</name>
</gene>
<proteinExistence type="predicted"/>
<dbReference type="PANTHER" id="PTHR46586">
    <property type="entry name" value="ANKYRIN REPEAT-CONTAINING PROTEIN"/>
    <property type="match status" value="1"/>
</dbReference>
<feature type="compositionally biased region" description="Low complexity" evidence="1">
    <location>
        <begin position="158"/>
        <end position="174"/>
    </location>
</feature>
<dbReference type="RefSeq" id="YP_009483468.1">
    <property type="nucleotide sequence ID" value="NC_037667.1"/>
</dbReference>
<feature type="region of interest" description="Disordered" evidence="1">
    <location>
        <begin position="141"/>
        <end position="174"/>
    </location>
</feature>
<reference evidence="2" key="1">
    <citation type="journal article" date="2018" name="Nat. Commun.">
        <title>Diversity and evolution of the emerging Pandoraviridae family.</title>
        <authorList>
            <person name="Legendre M."/>
            <person name="Fabre E."/>
            <person name="Poirot O."/>
            <person name="Jeudy S."/>
            <person name="Lartigue A."/>
            <person name="Alempic J.M."/>
            <person name="Beucher L."/>
            <person name="Philippe N."/>
            <person name="Bertaux L."/>
            <person name="Christo-Foroux E."/>
            <person name="Labadie K."/>
            <person name="Coute Y."/>
            <person name="Abergel C."/>
            <person name="Claverie J.M."/>
        </authorList>
    </citation>
    <scope>NUCLEOTIDE SEQUENCE [LARGE SCALE GENOMIC DNA]</scope>
    <source>
        <strain evidence="2">Quercus</strain>
    </source>
</reference>
<evidence type="ECO:0000313" key="2">
    <source>
        <dbReference type="EMBL" id="AVK75199.1"/>
    </source>
</evidence>
<dbReference type="Gene3D" id="1.25.40.20">
    <property type="entry name" value="Ankyrin repeat-containing domain"/>
    <property type="match status" value="1"/>
</dbReference>
<dbReference type="InterPro" id="IPR036770">
    <property type="entry name" value="Ankyrin_rpt-contain_sf"/>
</dbReference>
<dbReference type="EMBL" id="MG011689">
    <property type="protein sequence ID" value="AVK75199.1"/>
    <property type="molecule type" value="Genomic_DNA"/>
</dbReference>
<evidence type="ECO:0000256" key="1">
    <source>
        <dbReference type="SAM" id="MobiDB-lite"/>
    </source>
</evidence>
<dbReference type="KEGG" id="vg:36844340"/>
<organism evidence="2">
    <name type="scientific">Pandoravirus quercus</name>
    <dbReference type="NCBI Taxonomy" id="2107709"/>
    <lineage>
        <taxon>Viruses</taxon>
        <taxon>Pandoravirus</taxon>
    </lineage>
</organism>
<accession>A0A2U7U9U1</accession>
<name>A0A2U7U9U1_9VIRU</name>
<sequence>MADAYNDDGHDNAERPSKSLGDMPIEVVQMITRRLDTPRDLGAFVMAVPHLVADPVAPQVARMIGFARASDVLVRGAPLSAVMALFAEWDEPVAVHMLGDAAEGGRLDVVQWVYERIADGLRDVKDHRRATKYQRRFYDDVSSDSCSSSSESEDDANDNNNNGNNNNDGGNQDSASESSCCASRCASPGLSATRHARRFRDHCGSASTDDLLWLDALTRAARKQHIDTIEWILNGPCYGNVPTWRIKTIYHSVMIEAAARGHLDVLATLHKTVAQQMRRGSRRCQCPREIGIAAVQADRPDVVDWLLDKNCAGAPPLDPRAIAAAVTKAHRPRFIAWAAARGHAADPACVVDLAQRNVVRTLALVHETGLCACTAQAVRAAARAGSLAVLQWAAGDDPSVPRAGTAWRPTDVAMLAATNRRVDVISWLRTRQDGQRALTVGVARAALAAGCIDAAAHIRPFGTWDALEAAVASGNVETVRAVADAGGVCSPAAFVGAIRDGGSDVLAFLCERYGVAFVEGALASLAGVACAAPCLDWLGAYPATSHLCLAEAYAANLGRGEVDTPGSCHCPACSP</sequence>